<reference evidence="11 12" key="1">
    <citation type="submission" date="2019-08" db="EMBL/GenBank/DDBJ databases">
        <title>Acetobacter oryzioeni sp. nov., isolated from Korean rice wine vinegar.</title>
        <authorList>
            <person name="Baek J.H."/>
            <person name="Kim K.H."/>
            <person name="Jeon C.O."/>
            <person name="Han D.M."/>
        </authorList>
    </citation>
    <scope>NUCLEOTIDE SEQUENCE [LARGE SCALE GENOMIC DNA]</scope>
    <source>
        <strain evidence="11 12">B6</strain>
    </source>
</reference>
<keyword evidence="4 7" id="KW-0521">NADP</keyword>
<organism evidence="11 12">
    <name type="scientific">Acetobacter oryzoeni</name>
    <dbReference type="NCBI Taxonomy" id="2500548"/>
    <lineage>
        <taxon>Bacteria</taxon>
        <taxon>Pseudomonadati</taxon>
        <taxon>Pseudomonadota</taxon>
        <taxon>Alphaproteobacteria</taxon>
        <taxon>Acetobacterales</taxon>
        <taxon>Acetobacteraceae</taxon>
        <taxon>Acetobacter</taxon>
    </lineage>
</organism>
<evidence type="ECO:0000256" key="2">
    <source>
        <dbReference type="ARBA" id="ARBA00009975"/>
    </source>
</evidence>
<feature type="binding site" evidence="7">
    <location>
        <position position="237"/>
    </location>
    <ligand>
        <name>substrate</name>
    </ligand>
</feature>
<keyword evidence="5 7" id="KW-0560">Oxidoreductase</keyword>
<feature type="active site" description="Proton acceptor" evidence="7">
    <location>
        <position position="295"/>
    </location>
</feature>
<feature type="binding site" evidence="7">
    <location>
        <position position="271"/>
    </location>
    <ligand>
        <name>substrate</name>
    </ligand>
</feature>
<dbReference type="PRINTS" id="PR00079">
    <property type="entry name" value="G6PDHDRGNASE"/>
</dbReference>
<dbReference type="GO" id="GO:0009051">
    <property type="term" value="P:pentose-phosphate shunt, oxidative branch"/>
    <property type="evidence" value="ECO:0007669"/>
    <property type="project" value="TreeGrafter"/>
</dbReference>
<proteinExistence type="inferred from homology"/>
<evidence type="ECO:0000256" key="6">
    <source>
        <dbReference type="ARBA" id="ARBA00023277"/>
    </source>
</evidence>
<dbReference type="UniPathway" id="UPA00115">
    <property type="reaction ID" value="UER00408"/>
</dbReference>
<evidence type="ECO:0000313" key="11">
    <source>
        <dbReference type="EMBL" id="QEE85794.1"/>
    </source>
</evidence>
<dbReference type="InterPro" id="IPR036291">
    <property type="entry name" value="NAD(P)-bd_dom_sf"/>
</dbReference>
<name>A0A5B9GKI3_9PROT</name>
<feature type="region of interest" description="Disordered" evidence="8">
    <location>
        <begin position="1"/>
        <end position="22"/>
    </location>
</feature>
<dbReference type="GO" id="GO:0005829">
    <property type="term" value="C:cytosol"/>
    <property type="evidence" value="ECO:0007669"/>
    <property type="project" value="TreeGrafter"/>
</dbReference>
<dbReference type="InterPro" id="IPR001282">
    <property type="entry name" value="G6P_DH"/>
</dbReference>
<protein>
    <recommendedName>
        <fullName evidence="7">Glucose-6-phosphate 1-dehydrogenase</fullName>
        <shortName evidence="7">G6PD</shortName>
        <ecNumber evidence="7">1.1.1.49</ecNumber>
    </recommendedName>
</protein>
<keyword evidence="3 7" id="KW-0313">Glucose metabolism</keyword>
<evidence type="ECO:0000313" key="12">
    <source>
        <dbReference type="Proteomes" id="UP000287027"/>
    </source>
</evidence>
<keyword evidence="6 7" id="KW-0119">Carbohydrate metabolism</keyword>
<evidence type="ECO:0000259" key="9">
    <source>
        <dbReference type="Pfam" id="PF00479"/>
    </source>
</evidence>
<evidence type="ECO:0000256" key="1">
    <source>
        <dbReference type="ARBA" id="ARBA00004937"/>
    </source>
</evidence>
<dbReference type="NCBIfam" id="TIGR00871">
    <property type="entry name" value="zwf"/>
    <property type="match status" value="1"/>
</dbReference>
<feature type="binding site" evidence="7">
    <location>
        <position position="233"/>
    </location>
    <ligand>
        <name>substrate</name>
    </ligand>
</feature>
<comment type="catalytic activity">
    <reaction evidence="7">
        <text>D-glucose 6-phosphate + NADP(+) = 6-phospho-D-glucono-1,5-lactone + NADPH + H(+)</text>
        <dbReference type="Rhea" id="RHEA:15841"/>
        <dbReference type="ChEBI" id="CHEBI:15378"/>
        <dbReference type="ChEBI" id="CHEBI:57783"/>
        <dbReference type="ChEBI" id="CHEBI:57955"/>
        <dbReference type="ChEBI" id="CHEBI:58349"/>
        <dbReference type="ChEBI" id="CHEBI:61548"/>
        <dbReference type="EC" id="1.1.1.49"/>
    </reaction>
</comment>
<dbReference type="InterPro" id="IPR022674">
    <property type="entry name" value="G6P_DH_NAD-bd"/>
</dbReference>
<gene>
    <name evidence="7 11" type="primary">zwf</name>
    <name evidence="11" type="ORF">EOV40_008780</name>
</gene>
<dbReference type="Pfam" id="PF02781">
    <property type="entry name" value="G6PD_C"/>
    <property type="match status" value="1"/>
</dbReference>
<feature type="binding site" evidence="7">
    <location>
        <position position="203"/>
    </location>
    <ligand>
        <name>NADP(+)</name>
        <dbReference type="ChEBI" id="CHEBI:58349"/>
    </ligand>
</feature>
<dbReference type="PANTHER" id="PTHR23429">
    <property type="entry name" value="GLUCOSE-6-PHOSPHATE 1-DEHYDROGENASE G6PD"/>
    <property type="match status" value="1"/>
</dbReference>
<comment type="similarity">
    <text evidence="2 7">Belongs to the glucose-6-phosphate dehydrogenase family.</text>
</comment>
<dbReference type="EC" id="1.1.1.49" evidence="7"/>
<dbReference type="Gene3D" id="3.30.360.10">
    <property type="entry name" value="Dihydrodipicolinate Reductase, domain 2"/>
    <property type="match status" value="1"/>
</dbReference>
<accession>A0A5B9GKI3</accession>
<dbReference type="HAMAP" id="MF_00966">
    <property type="entry name" value="G6PD"/>
    <property type="match status" value="1"/>
</dbReference>
<dbReference type="InterPro" id="IPR022675">
    <property type="entry name" value="G6P_DH_C"/>
</dbReference>
<dbReference type="SUPFAM" id="SSF51735">
    <property type="entry name" value="NAD(P)-binding Rossmann-fold domains"/>
    <property type="match status" value="1"/>
</dbReference>
<feature type="binding site" evidence="7">
    <location>
        <position position="400"/>
    </location>
    <ligand>
        <name>substrate</name>
    </ligand>
</feature>
<dbReference type="SUPFAM" id="SSF55347">
    <property type="entry name" value="Glyceraldehyde-3-phosphate dehydrogenase-like, C-terminal domain"/>
    <property type="match status" value="1"/>
</dbReference>
<feature type="binding site" evidence="7">
    <location>
        <position position="395"/>
    </location>
    <ligand>
        <name>substrate</name>
    </ligand>
</feature>
<comment type="caution">
    <text evidence="7">Lacks conserved residue(s) required for the propagation of feature annotation.</text>
</comment>
<evidence type="ECO:0000259" key="10">
    <source>
        <dbReference type="Pfam" id="PF02781"/>
    </source>
</evidence>
<comment type="pathway">
    <text evidence="1 7">Carbohydrate degradation; pentose phosphate pathway; D-ribulose 5-phosphate from D-glucose 6-phosphate (oxidative stage): step 1/3.</text>
</comment>
<sequence>MYVVNDAAHQNPLQTRGRPSISTAPCSCSGPFARKPRLFYGGHPPPADQRDPCIMALVNRTEPFDFVIFGATGDLTRRKLLPAFLRRFHAREFDQEARIICTARSELNTEQFRNLCSATLHEFAPDIAKDTETLNQFLGLLTYVYLDATEEGPHWQELSATLPDAERTRVFYFATAPALYSAICAGVSQHNLITQHTRVVLEKPIGTDLQSANEINEGVGRYFSEDAIYRIDHYLGKEGVQNILALRFANPALEQLWSSEAIAHVQITAAETVGVGDRGSYYDKSGALRDMVQNHLLQVLCMVAMDAPASLRADDLRNEKLKVLNALRPMTPDMVRKNVIRGQYTAGRVKGEDVPGYVEDLKTGRPSDTETFVAIRTKIRTARWGNTPFYLRTGKRLATKTTEIVIQFRPQVWPIFTNMPSPGRLVIRIAPHEELSLVLAARDPGAGGFRVRNATLHMSYENEFAVQYQDSYERLLLDAVRGDPALFIRRDEVEASWKWVEPILDSWRYALTPLEPYPAGSWGPATTRALLARDGALWHEDMLT</sequence>
<dbReference type="GO" id="GO:0006006">
    <property type="term" value="P:glucose metabolic process"/>
    <property type="evidence" value="ECO:0007669"/>
    <property type="project" value="UniProtKB-KW"/>
</dbReference>
<dbReference type="RefSeq" id="WP_128105683.1">
    <property type="nucleotide sequence ID" value="NZ_CP042808.1"/>
</dbReference>
<evidence type="ECO:0000256" key="3">
    <source>
        <dbReference type="ARBA" id="ARBA00022526"/>
    </source>
</evidence>
<feature type="binding site" evidence="7">
    <location>
        <begin position="70"/>
        <end position="77"/>
    </location>
    <ligand>
        <name>NADP(+)</name>
        <dbReference type="ChEBI" id="CHEBI:58349"/>
    </ligand>
</feature>
<dbReference type="PIRSF" id="PIRSF000110">
    <property type="entry name" value="G6PD"/>
    <property type="match status" value="1"/>
</dbReference>
<dbReference type="PROSITE" id="PS00069">
    <property type="entry name" value="G6P_DEHYDROGENASE"/>
    <property type="match status" value="1"/>
</dbReference>
<evidence type="ECO:0000256" key="7">
    <source>
        <dbReference type="HAMAP-Rule" id="MF_00966"/>
    </source>
</evidence>
<feature type="binding site" evidence="7">
    <location>
        <position position="104"/>
    </location>
    <ligand>
        <name>NADP(+)</name>
        <dbReference type="ChEBI" id="CHEBI:58349"/>
    </ligand>
</feature>
<dbReference type="AlphaFoldDB" id="A0A5B9GKI3"/>
<evidence type="ECO:0000256" key="5">
    <source>
        <dbReference type="ARBA" id="ARBA00023002"/>
    </source>
</evidence>
<dbReference type="GO" id="GO:0004345">
    <property type="term" value="F:glucose-6-phosphate dehydrogenase activity"/>
    <property type="evidence" value="ECO:0007669"/>
    <property type="project" value="UniProtKB-UniRule"/>
</dbReference>
<dbReference type="InterPro" id="IPR019796">
    <property type="entry name" value="G6P_DH_AS"/>
</dbReference>
<dbReference type="EMBL" id="CP042808">
    <property type="protein sequence ID" value="QEE85794.1"/>
    <property type="molecule type" value="Genomic_DNA"/>
</dbReference>
<dbReference type="Proteomes" id="UP000287027">
    <property type="component" value="Chromosome"/>
</dbReference>
<dbReference type="GO" id="GO:0050661">
    <property type="term" value="F:NADP binding"/>
    <property type="evidence" value="ECO:0007669"/>
    <property type="project" value="UniProtKB-UniRule"/>
</dbReference>
<evidence type="ECO:0000256" key="8">
    <source>
        <dbReference type="SAM" id="MobiDB-lite"/>
    </source>
</evidence>
<keyword evidence="12" id="KW-1185">Reference proteome</keyword>
<dbReference type="Pfam" id="PF00479">
    <property type="entry name" value="G6PD_N"/>
    <property type="match status" value="1"/>
</dbReference>
<dbReference type="KEGG" id="aoy:EOV40_008780"/>
<dbReference type="Gene3D" id="3.40.50.720">
    <property type="entry name" value="NAD(P)-binding Rossmann-like Domain"/>
    <property type="match status" value="1"/>
</dbReference>
<feature type="domain" description="Glucose-6-phosphate dehydrogenase C-terminal" evidence="10">
    <location>
        <begin position="244"/>
        <end position="539"/>
    </location>
</feature>
<dbReference type="PANTHER" id="PTHR23429:SF0">
    <property type="entry name" value="GLUCOSE-6-PHOSPHATE 1-DEHYDROGENASE"/>
    <property type="match status" value="1"/>
</dbReference>
<feature type="binding site" evidence="7">
    <location>
        <position position="290"/>
    </location>
    <ligand>
        <name>substrate</name>
    </ligand>
</feature>
<feature type="domain" description="Glucose-6-phosphate dehydrogenase NAD-binding" evidence="9">
    <location>
        <begin position="67"/>
        <end position="242"/>
    </location>
</feature>
<evidence type="ECO:0000256" key="4">
    <source>
        <dbReference type="ARBA" id="ARBA00022857"/>
    </source>
</evidence>
<comment type="function">
    <text evidence="7">Catalyzes the oxidation of glucose 6-phosphate to 6-phosphogluconolactone.</text>
</comment>